<dbReference type="Proteomes" id="UP000299102">
    <property type="component" value="Unassembled WGS sequence"/>
</dbReference>
<accession>A0A4C1YFU1</accession>
<name>A0A4C1YFU1_EUMVA</name>
<sequence length="95" mass="10452">MMVIKKQANSGTIAKAGLTRNKLMPMYMVESKGHFHYELLPLDKTINSDLYCQQVMRFNVSKGISGCTSALDIVIALVTAQPAPGRREGLNVQVL</sequence>
<evidence type="ECO:0000313" key="1">
    <source>
        <dbReference type="EMBL" id="GBP73317.1"/>
    </source>
</evidence>
<proteinExistence type="predicted"/>
<evidence type="ECO:0000313" key="2">
    <source>
        <dbReference type="Proteomes" id="UP000299102"/>
    </source>
</evidence>
<organism evidence="1 2">
    <name type="scientific">Eumeta variegata</name>
    <name type="common">Bagworm moth</name>
    <name type="synonym">Eumeta japonica</name>
    <dbReference type="NCBI Taxonomy" id="151549"/>
    <lineage>
        <taxon>Eukaryota</taxon>
        <taxon>Metazoa</taxon>
        <taxon>Ecdysozoa</taxon>
        <taxon>Arthropoda</taxon>
        <taxon>Hexapoda</taxon>
        <taxon>Insecta</taxon>
        <taxon>Pterygota</taxon>
        <taxon>Neoptera</taxon>
        <taxon>Endopterygota</taxon>
        <taxon>Lepidoptera</taxon>
        <taxon>Glossata</taxon>
        <taxon>Ditrysia</taxon>
        <taxon>Tineoidea</taxon>
        <taxon>Psychidae</taxon>
        <taxon>Oiketicinae</taxon>
        <taxon>Eumeta</taxon>
    </lineage>
</organism>
<keyword evidence="2" id="KW-1185">Reference proteome</keyword>
<dbReference type="EMBL" id="BGZK01001169">
    <property type="protein sequence ID" value="GBP73317.1"/>
    <property type="molecule type" value="Genomic_DNA"/>
</dbReference>
<dbReference type="AlphaFoldDB" id="A0A4C1YFU1"/>
<gene>
    <name evidence="1" type="ORF">EVAR_52843_1</name>
</gene>
<comment type="caution">
    <text evidence="1">The sequence shown here is derived from an EMBL/GenBank/DDBJ whole genome shotgun (WGS) entry which is preliminary data.</text>
</comment>
<reference evidence="1 2" key="1">
    <citation type="journal article" date="2019" name="Commun. Biol.">
        <title>The bagworm genome reveals a unique fibroin gene that provides high tensile strength.</title>
        <authorList>
            <person name="Kono N."/>
            <person name="Nakamura H."/>
            <person name="Ohtoshi R."/>
            <person name="Tomita M."/>
            <person name="Numata K."/>
            <person name="Arakawa K."/>
        </authorList>
    </citation>
    <scope>NUCLEOTIDE SEQUENCE [LARGE SCALE GENOMIC DNA]</scope>
</reference>
<protein>
    <submittedName>
        <fullName evidence="1">Uncharacterized protein</fullName>
    </submittedName>
</protein>
<dbReference type="OrthoDB" id="6780833at2759"/>
<dbReference type="InterPro" id="IPR001888">
    <property type="entry name" value="Transposase_1"/>
</dbReference>
<dbReference type="Pfam" id="PF01359">
    <property type="entry name" value="Transposase_1"/>
    <property type="match status" value="1"/>
</dbReference>